<feature type="compositionally biased region" description="Basic and acidic residues" evidence="2">
    <location>
        <begin position="1"/>
        <end position="17"/>
    </location>
</feature>
<feature type="compositionally biased region" description="Polar residues" evidence="2">
    <location>
        <begin position="28"/>
        <end position="37"/>
    </location>
</feature>
<evidence type="ECO:0000313" key="3">
    <source>
        <dbReference type="Ensembl" id="ENSEEEP00000049796.1"/>
    </source>
</evidence>
<keyword evidence="4" id="KW-1185">Reference proteome</keyword>
<reference evidence="3" key="3">
    <citation type="submission" date="2020-05" db="EMBL/GenBank/DDBJ databases">
        <title>Electrophorus electricus (electric eel) genome, fEleEle1, primary haplotype.</title>
        <authorList>
            <person name="Myers G."/>
            <person name="Meyer A."/>
            <person name="Fedrigo O."/>
            <person name="Formenti G."/>
            <person name="Rhie A."/>
            <person name="Tracey A."/>
            <person name="Sims Y."/>
            <person name="Jarvis E.D."/>
        </authorList>
    </citation>
    <scope>NUCLEOTIDE SEQUENCE [LARGE SCALE GENOMIC DNA]</scope>
</reference>
<dbReference type="Pfam" id="PF03247">
    <property type="entry name" value="Prothymosin"/>
    <property type="match status" value="1"/>
</dbReference>
<reference evidence="4" key="1">
    <citation type="journal article" date="2014" name="Science">
        <title>Nonhuman genetics. Genomic basis for the convergent evolution of electric organs.</title>
        <authorList>
            <person name="Gallant J.R."/>
            <person name="Traeger L.L."/>
            <person name="Volkening J.D."/>
            <person name="Moffett H."/>
            <person name="Chen P.H."/>
            <person name="Novina C.D."/>
            <person name="Phillips G.N.Jr."/>
            <person name="Anand R."/>
            <person name="Wells G.B."/>
            <person name="Pinch M."/>
            <person name="Guth R."/>
            <person name="Unguez G.A."/>
            <person name="Albert J.S."/>
            <person name="Zakon H.H."/>
            <person name="Samanta M.P."/>
            <person name="Sussman M.R."/>
        </authorList>
    </citation>
    <scope>NUCLEOTIDE SEQUENCE [LARGE SCALE GENOMIC DNA]</scope>
</reference>
<dbReference type="AlphaFoldDB" id="A0A4W4HEI8"/>
<feature type="compositionally biased region" description="Acidic residues" evidence="2">
    <location>
        <begin position="84"/>
        <end position="94"/>
    </location>
</feature>
<comment type="similarity">
    <text evidence="1">Belongs to the pro/parathymosin family.</text>
</comment>
<proteinExistence type="inferred from homology"/>
<reference evidence="4" key="2">
    <citation type="journal article" date="2017" name="Sci. Adv.">
        <title>A tail of two voltages: Proteomic comparison of the three electric organs of the electric eel.</title>
        <authorList>
            <person name="Traeger L.L."/>
            <person name="Sabat G."/>
            <person name="Barrett-Wilt G.A."/>
            <person name="Wells G.B."/>
            <person name="Sussman M.R."/>
        </authorList>
    </citation>
    <scope>NUCLEOTIDE SEQUENCE [LARGE SCALE GENOMIC DNA]</scope>
</reference>
<dbReference type="Ensembl" id="ENSEEET00000050341.2">
    <property type="protein sequence ID" value="ENSEEEP00000049796.1"/>
    <property type="gene ID" value="ENSEEEG00000023406.2"/>
</dbReference>
<dbReference type="Proteomes" id="UP000314983">
    <property type="component" value="Chromosome 20"/>
</dbReference>
<evidence type="ECO:0000256" key="2">
    <source>
        <dbReference type="SAM" id="MobiDB-lite"/>
    </source>
</evidence>
<sequence length="94" mass="9873">ELKEKKDAVEEVEEVAKENGSGDAPANGSGTTVSNAQGGFPHPASEQESAVEKAAEDEADSQAVKRPADEEESVETKKQKTDENGESTEAEVKA</sequence>
<dbReference type="GeneTree" id="ENSGT01150000287715"/>
<reference evidence="3" key="5">
    <citation type="submission" date="2025-09" db="UniProtKB">
        <authorList>
            <consortium name="Ensembl"/>
        </authorList>
    </citation>
    <scope>IDENTIFICATION</scope>
</reference>
<reference evidence="3" key="4">
    <citation type="submission" date="2025-08" db="UniProtKB">
        <authorList>
            <consortium name="Ensembl"/>
        </authorList>
    </citation>
    <scope>IDENTIFICATION</scope>
</reference>
<feature type="region of interest" description="Disordered" evidence="2">
    <location>
        <begin position="1"/>
        <end position="94"/>
    </location>
</feature>
<dbReference type="InterPro" id="IPR004931">
    <property type="entry name" value="Pro/parathymosin"/>
</dbReference>
<feature type="compositionally biased region" description="Basic and acidic residues" evidence="2">
    <location>
        <begin position="74"/>
        <end position="83"/>
    </location>
</feature>
<evidence type="ECO:0000313" key="4">
    <source>
        <dbReference type="Proteomes" id="UP000314983"/>
    </source>
</evidence>
<accession>A0A4W4HEI8</accession>
<name>A0A4W4HEI8_ELEEL</name>
<organism evidence="3 4">
    <name type="scientific">Electrophorus electricus</name>
    <name type="common">Electric eel</name>
    <name type="synonym">Gymnotus electricus</name>
    <dbReference type="NCBI Taxonomy" id="8005"/>
    <lineage>
        <taxon>Eukaryota</taxon>
        <taxon>Metazoa</taxon>
        <taxon>Chordata</taxon>
        <taxon>Craniata</taxon>
        <taxon>Vertebrata</taxon>
        <taxon>Euteleostomi</taxon>
        <taxon>Actinopterygii</taxon>
        <taxon>Neopterygii</taxon>
        <taxon>Teleostei</taxon>
        <taxon>Ostariophysi</taxon>
        <taxon>Gymnotiformes</taxon>
        <taxon>Gymnotoidei</taxon>
        <taxon>Gymnotidae</taxon>
        <taxon>Electrophorus</taxon>
    </lineage>
</organism>
<gene>
    <name evidence="3" type="primary">CDV3</name>
</gene>
<evidence type="ECO:0000256" key="1">
    <source>
        <dbReference type="ARBA" id="ARBA00008032"/>
    </source>
</evidence>
<protein>
    <submittedName>
        <fullName evidence="3">Uncharacterized protein</fullName>
    </submittedName>
</protein>